<dbReference type="PANTHER" id="PTHR42930">
    <property type="entry name" value="PHOSPHATE-SPECIFIC TRANSPORT SYSTEM ACCESSORY PROTEIN PHOU"/>
    <property type="match status" value="1"/>
</dbReference>
<evidence type="ECO:0000256" key="5">
    <source>
        <dbReference type="ARBA" id="ARBA00022490"/>
    </source>
</evidence>
<evidence type="ECO:0000256" key="8">
    <source>
        <dbReference type="SAM" id="Coils"/>
    </source>
</evidence>
<comment type="subunit">
    <text evidence="3 7">Homodimer.</text>
</comment>
<dbReference type="PANTHER" id="PTHR42930:SF3">
    <property type="entry name" value="PHOSPHATE-SPECIFIC TRANSPORT SYSTEM ACCESSORY PROTEIN PHOU"/>
    <property type="match status" value="1"/>
</dbReference>
<comment type="similarity">
    <text evidence="2 7">Belongs to the PhoU family.</text>
</comment>
<evidence type="ECO:0000256" key="6">
    <source>
        <dbReference type="ARBA" id="ARBA00022592"/>
    </source>
</evidence>
<keyword evidence="6 7" id="KW-0592">Phosphate transport</keyword>
<dbReference type="AlphaFoldDB" id="A0A1X6XN10"/>
<evidence type="ECO:0000256" key="1">
    <source>
        <dbReference type="ARBA" id="ARBA00004496"/>
    </source>
</evidence>
<keyword evidence="11" id="KW-1185">Reference proteome</keyword>
<keyword evidence="4 7" id="KW-0813">Transport</keyword>
<feature type="domain" description="PhoU" evidence="9">
    <location>
        <begin position="16"/>
        <end position="104"/>
    </location>
</feature>
<evidence type="ECO:0000256" key="2">
    <source>
        <dbReference type="ARBA" id="ARBA00008107"/>
    </source>
</evidence>
<keyword evidence="8" id="KW-0175">Coiled coil</keyword>
<name>A0A1X6XN10_9MICO</name>
<reference evidence="11" key="1">
    <citation type="submission" date="2017-02" db="EMBL/GenBank/DDBJ databases">
        <authorList>
            <person name="Dridi B."/>
        </authorList>
    </citation>
    <scope>NUCLEOTIDE SEQUENCE [LARGE SCALE GENOMIC DNA]</scope>
    <source>
        <strain evidence="11">B Co 03.10</strain>
    </source>
</reference>
<comment type="function">
    <text evidence="7">Plays a role in the regulation of phosphate uptake.</text>
</comment>
<dbReference type="InterPro" id="IPR028366">
    <property type="entry name" value="PhoU"/>
</dbReference>
<feature type="domain" description="PhoU" evidence="9">
    <location>
        <begin position="133"/>
        <end position="202"/>
    </location>
</feature>
<dbReference type="InterPro" id="IPR026022">
    <property type="entry name" value="PhoU_dom"/>
</dbReference>
<dbReference type="GO" id="GO:0030643">
    <property type="term" value="P:intracellular phosphate ion homeostasis"/>
    <property type="evidence" value="ECO:0007669"/>
    <property type="project" value="InterPro"/>
</dbReference>
<protein>
    <recommendedName>
        <fullName evidence="7">Phosphate-specific transport system accessory protein PhoU</fullName>
    </recommendedName>
</protein>
<evidence type="ECO:0000313" key="10">
    <source>
        <dbReference type="EMBL" id="SLN00592.1"/>
    </source>
</evidence>
<dbReference type="Proteomes" id="UP000196581">
    <property type="component" value="Unassembled WGS sequence"/>
</dbReference>
<dbReference type="InterPro" id="IPR038078">
    <property type="entry name" value="PhoU-like_sf"/>
</dbReference>
<dbReference type="RefSeq" id="WP_087008873.1">
    <property type="nucleotide sequence ID" value="NZ_FWFF01000020.1"/>
</dbReference>
<sequence>MREVFQNELDSLADMLVEMTEKVSAAMEKSKEALRTNDLELAEEVIAGDVEIDRLQLQLDKSAAEILALQAPVAHDLRVVISSLRMSASIERMGDLARHVAQQVRIRFPESAVPEGFEQIFKDMTTAAVRISHAIRELVSEPGLEAVPTIDDLDESIDTLHLAVFTKIAGSNLNPSQVADVTLLSRYLERFGDHAVSIAQRIEYLLTGEWKSELIPGDHG</sequence>
<organism evidence="10 11">
    <name type="scientific">Brevibacterium yomogidense</name>
    <dbReference type="NCBI Taxonomy" id="946573"/>
    <lineage>
        <taxon>Bacteria</taxon>
        <taxon>Bacillati</taxon>
        <taxon>Actinomycetota</taxon>
        <taxon>Actinomycetes</taxon>
        <taxon>Micrococcales</taxon>
        <taxon>Brevibacteriaceae</taxon>
        <taxon>Brevibacterium</taxon>
    </lineage>
</organism>
<proteinExistence type="inferred from homology"/>
<evidence type="ECO:0000256" key="4">
    <source>
        <dbReference type="ARBA" id="ARBA00022448"/>
    </source>
</evidence>
<accession>A0A1X6XN10</accession>
<keyword evidence="5 7" id="KW-0963">Cytoplasm</keyword>
<dbReference type="Gene3D" id="1.20.58.220">
    <property type="entry name" value="Phosphate transport system protein phou homolog 2, domain 2"/>
    <property type="match status" value="1"/>
</dbReference>
<dbReference type="PIRSF" id="PIRSF003107">
    <property type="entry name" value="PhoU"/>
    <property type="match status" value="1"/>
</dbReference>
<dbReference type="GO" id="GO:0006817">
    <property type="term" value="P:phosphate ion transport"/>
    <property type="evidence" value="ECO:0007669"/>
    <property type="project" value="UniProtKB-KW"/>
</dbReference>
<feature type="coiled-coil region" evidence="8">
    <location>
        <begin position="2"/>
        <end position="29"/>
    </location>
</feature>
<dbReference type="GO" id="GO:0045936">
    <property type="term" value="P:negative regulation of phosphate metabolic process"/>
    <property type="evidence" value="ECO:0007669"/>
    <property type="project" value="InterPro"/>
</dbReference>
<gene>
    <name evidence="10" type="ORF">FM105_13035</name>
</gene>
<dbReference type="EMBL" id="FWFF01000020">
    <property type="protein sequence ID" value="SLN00592.1"/>
    <property type="molecule type" value="Genomic_DNA"/>
</dbReference>
<dbReference type="GO" id="GO:0005737">
    <property type="term" value="C:cytoplasm"/>
    <property type="evidence" value="ECO:0007669"/>
    <property type="project" value="UniProtKB-SubCell"/>
</dbReference>
<evidence type="ECO:0000313" key="11">
    <source>
        <dbReference type="Proteomes" id="UP000196581"/>
    </source>
</evidence>
<comment type="subcellular location">
    <subcellularLocation>
        <location evidence="1 7">Cytoplasm</location>
    </subcellularLocation>
</comment>
<dbReference type="FunFam" id="1.20.58.220:FF:000004">
    <property type="entry name" value="Phosphate-specific transport system accessory protein PhoU"/>
    <property type="match status" value="1"/>
</dbReference>
<evidence type="ECO:0000259" key="9">
    <source>
        <dbReference type="Pfam" id="PF01895"/>
    </source>
</evidence>
<evidence type="ECO:0000256" key="3">
    <source>
        <dbReference type="ARBA" id="ARBA00011738"/>
    </source>
</evidence>
<dbReference type="SUPFAM" id="SSF109755">
    <property type="entry name" value="PhoU-like"/>
    <property type="match status" value="1"/>
</dbReference>
<dbReference type="NCBIfam" id="TIGR02135">
    <property type="entry name" value="phoU_full"/>
    <property type="match status" value="1"/>
</dbReference>
<evidence type="ECO:0000256" key="7">
    <source>
        <dbReference type="PIRNR" id="PIRNR003107"/>
    </source>
</evidence>
<dbReference type="Pfam" id="PF01895">
    <property type="entry name" value="PhoU"/>
    <property type="match status" value="2"/>
</dbReference>